<dbReference type="PANTHER" id="PTHR23519:SF1">
    <property type="entry name" value="AUTOPHAGY-RELATED PROTEIN 22"/>
    <property type="match status" value="1"/>
</dbReference>
<dbReference type="PANTHER" id="PTHR23519">
    <property type="entry name" value="AUTOPHAGY-RELATED PROTEIN 22"/>
    <property type="match status" value="1"/>
</dbReference>
<keyword evidence="4 6" id="KW-1133">Transmembrane helix</keyword>
<dbReference type="InterPro" id="IPR050495">
    <property type="entry name" value="ATG22/LtaA_families"/>
</dbReference>
<gene>
    <name evidence="8" type="ORF">IG616_21575</name>
</gene>
<feature type="transmembrane region" description="Helical" evidence="6">
    <location>
        <begin position="152"/>
        <end position="173"/>
    </location>
</feature>
<sequence>MSETGLPAKRIALWSWILFDWAGQPFFTLVTTFVFAPFVATALAATPEQGQTLWGFATSASGLAIALLAPVLGAIADATGHRKPWILAFSIPFVIACICLWFAAPGSPHALTIALAGFAAATLCIEFATVFNNAMMTDLVPRTHVGRLSGTGWAMGYAGGLVSLVLVLGFLAASPDTGKTLLGLDPILGSDTASRAGDRATGPLSALWYVVFVLPLFLFTPDAPRRSALGPAIRSGVAALIASLRLARQNKRIFLFLLANMAYKDGLVALFAFGGIYAASQLGWAAFQIGSFGILLTVTGTIGAVIGGRMDDRYGPKLVLYASLALLIASGLGLISIDRDTILFVLPVPASTTPGLTGSLPELLFLSLGGVIGFAAGPLQSASRSLLVHLVPEENIGQYFGLLALSGKVTSFLAPLAVSIATIMTGSLAAGMSPILVFFALGAVLLTQVRPEK</sequence>
<dbReference type="Pfam" id="PF11700">
    <property type="entry name" value="ATG22"/>
    <property type="match status" value="1"/>
</dbReference>
<feature type="transmembrane region" description="Helical" evidence="6">
    <location>
        <begin position="110"/>
        <end position="131"/>
    </location>
</feature>
<feature type="transmembrane region" description="Helical" evidence="6">
    <location>
        <begin position="52"/>
        <end position="73"/>
    </location>
</feature>
<evidence type="ECO:0000313" key="9">
    <source>
        <dbReference type="Proteomes" id="UP000632063"/>
    </source>
</evidence>
<dbReference type="SUPFAM" id="SSF103473">
    <property type="entry name" value="MFS general substrate transporter"/>
    <property type="match status" value="1"/>
</dbReference>
<keyword evidence="5 6" id="KW-0472">Membrane</keyword>
<feature type="transmembrane region" description="Helical" evidence="6">
    <location>
        <begin position="200"/>
        <end position="219"/>
    </location>
</feature>
<feature type="transmembrane region" description="Helical" evidence="6">
    <location>
        <begin position="427"/>
        <end position="447"/>
    </location>
</feature>
<feature type="transmembrane region" description="Helical" evidence="6">
    <location>
        <begin position="399"/>
        <end position="421"/>
    </location>
</feature>
<comment type="caution">
    <text evidence="8">The sequence shown here is derived from an EMBL/GenBank/DDBJ whole genome shotgun (WGS) entry which is preliminary data.</text>
</comment>
<dbReference type="Gene3D" id="1.20.1250.20">
    <property type="entry name" value="MFS general substrate transporter like domains"/>
    <property type="match status" value="1"/>
</dbReference>
<evidence type="ECO:0000259" key="7">
    <source>
        <dbReference type="PROSITE" id="PS50850"/>
    </source>
</evidence>
<evidence type="ECO:0000256" key="1">
    <source>
        <dbReference type="ARBA" id="ARBA00004127"/>
    </source>
</evidence>
<organism evidence="8 9">
    <name type="scientific">Roseibium litorale</name>
    <dbReference type="NCBI Taxonomy" id="2803841"/>
    <lineage>
        <taxon>Bacteria</taxon>
        <taxon>Pseudomonadati</taxon>
        <taxon>Pseudomonadota</taxon>
        <taxon>Alphaproteobacteria</taxon>
        <taxon>Hyphomicrobiales</taxon>
        <taxon>Stappiaceae</taxon>
        <taxon>Roseibium</taxon>
    </lineage>
</organism>
<evidence type="ECO:0000256" key="5">
    <source>
        <dbReference type="ARBA" id="ARBA00023136"/>
    </source>
</evidence>
<feature type="domain" description="Major facilitator superfamily (MFS) profile" evidence="7">
    <location>
        <begin position="1"/>
        <end position="453"/>
    </location>
</feature>
<dbReference type="RefSeq" id="WP_192150819.1">
    <property type="nucleotide sequence ID" value="NZ_JACYXI010000021.1"/>
</dbReference>
<evidence type="ECO:0000256" key="3">
    <source>
        <dbReference type="ARBA" id="ARBA00022692"/>
    </source>
</evidence>
<feature type="transmembrane region" description="Helical" evidence="6">
    <location>
        <begin position="318"/>
        <end position="337"/>
    </location>
</feature>
<evidence type="ECO:0000313" key="8">
    <source>
        <dbReference type="EMBL" id="MBD8894145.1"/>
    </source>
</evidence>
<reference evidence="8 9" key="2">
    <citation type="journal article" date="2021" name="Int. J. Syst. Evol. Microbiol.">
        <title>Roseibium litorale sp. nov., isolated from a tidal flat sediment and proposal for the reclassification of Labrenzia polysiphoniae as Roseibium polysiphoniae comb. nov.</title>
        <authorList>
            <person name="Liu Y."/>
            <person name="Pei T."/>
            <person name="Du J."/>
            <person name="Chao M."/>
            <person name="Deng M.R."/>
            <person name="Zhu H."/>
        </authorList>
    </citation>
    <scope>NUCLEOTIDE SEQUENCE [LARGE SCALE GENOMIC DNA]</scope>
    <source>
        <strain evidence="8 9">4C16A</strain>
    </source>
</reference>
<dbReference type="EMBL" id="JACYXI010000021">
    <property type="protein sequence ID" value="MBD8894145.1"/>
    <property type="molecule type" value="Genomic_DNA"/>
</dbReference>
<dbReference type="InterPro" id="IPR024671">
    <property type="entry name" value="Atg22-like"/>
</dbReference>
<evidence type="ECO:0000256" key="2">
    <source>
        <dbReference type="ARBA" id="ARBA00022448"/>
    </source>
</evidence>
<evidence type="ECO:0000256" key="6">
    <source>
        <dbReference type="SAM" id="Phobius"/>
    </source>
</evidence>
<proteinExistence type="predicted"/>
<feature type="transmembrane region" description="Helical" evidence="6">
    <location>
        <begin position="363"/>
        <end position="379"/>
    </location>
</feature>
<dbReference type="Proteomes" id="UP000632063">
    <property type="component" value="Unassembled WGS sequence"/>
</dbReference>
<feature type="transmembrane region" description="Helical" evidence="6">
    <location>
        <begin position="85"/>
        <end position="104"/>
    </location>
</feature>
<feature type="transmembrane region" description="Helical" evidence="6">
    <location>
        <begin position="285"/>
        <end position="306"/>
    </location>
</feature>
<feature type="transmembrane region" description="Helical" evidence="6">
    <location>
        <begin position="12"/>
        <end position="40"/>
    </location>
</feature>
<keyword evidence="9" id="KW-1185">Reference proteome</keyword>
<dbReference type="InterPro" id="IPR036259">
    <property type="entry name" value="MFS_trans_sf"/>
</dbReference>
<keyword evidence="2" id="KW-0813">Transport</keyword>
<name>A0ABR9CUY7_9HYPH</name>
<evidence type="ECO:0000256" key="4">
    <source>
        <dbReference type="ARBA" id="ARBA00022989"/>
    </source>
</evidence>
<keyword evidence="3 6" id="KW-0812">Transmembrane</keyword>
<protein>
    <submittedName>
        <fullName evidence="8">MFS transporter</fullName>
    </submittedName>
</protein>
<comment type="subcellular location">
    <subcellularLocation>
        <location evidence="1">Endomembrane system</location>
        <topology evidence="1">Multi-pass membrane protein</topology>
    </subcellularLocation>
</comment>
<accession>A0ABR9CUY7</accession>
<dbReference type="PROSITE" id="PS50850">
    <property type="entry name" value="MFS"/>
    <property type="match status" value="1"/>
</dbReference>
<feature type="transmembrane region" description="Helical" evidence="6">
    <location>
        <begin position="253"/>
        <end position="279"/>
    </location>
</feature>
<dbReference type="InterPro" id="IPR020846">
    <property type="entry name" value="MFS_dom"/>
</dbReference>
<reference evidence="9" key="1">
    <citation type="submission" date="2020-09" db="EMBL/GenBank/DDBJ databases">
        <title>The genome sequence of strain Labrenzia suaedae 4C16A.</title>
        <authorList>
            <person name="Liu Y."/>
        </authorList>
    </citation>
    <scope>NUCLEOTIDE SEQUENCE [LARGE SCALE GENOMIC DNA]</scope>
    <source>
        <strain evidence="9">4C16A</strain>
    </source>
</reference>